<feature type="domain" description="O-antigen ligase-related" evidence="6">
    <location>
        <begin position="262"/>
        <end position="422"/>
    </location>
</feature>
<feature type="transmembrane region" description="Helical" evidence="5">
    <location>
        <begin position="310"/>
        <end position="329"/>
    </location>
</feature>
<dbReference type="Pfam" id="PF04932">
    <property type="entry name" value="Wzy_C"/>
    <property type="match status" value="1"/>
</dbReference>
<dbReference type="InterPro" id="IPR007016">
    <property type="entry name" value="O-antigen_ligase-rel_domated"/>
</dbReference>
<dbReference type="GO" id="GO:0016020">
    <property type="term" value="C:membrane"/>
    <property type="evidence" value="ECO:0007669"/>
    <property type="project" value="UniProtKB-SubCell"/>
</dbReference>
<feature type="transmembrane region" description="Helical" evidence="5">
    <location>
        <begin position="7"/>
        <end position="28"/>
    </location>
</feature>
<feature type="transmembrane region" description="Helical" evidence="5">
    <location>
        <begin position="447"/>
        <end position="464"/>
    </location>
</feature>
<keyword evidence="2 5" id="KW-0812">Transmembrane</keyword>
<evidence type="ECO:0000313" key="8">
    <source>
        <dbReference type="Proteomes" id="UP000230557"/>
    </source>
</evidence>
<dbReference type="InterPro" id="IPR051533">
    <property type="entry name" value="WaaL-like"/>
</dbReference>
<gene>
    <name evidence="7" type="ORF">COT91_01505</name>
</gene>
<protein>
    <recommendedName>
        <fullName evidence="6">O-antigen ligase-related domain-containing protein</fullName>
    </recommendedName>
</protein>
<feature type="transmembrane region" description="Helical" evidence="5">
    <location>
        <begin position="230"/>
        <end position="249"/>
    </location>
</feature>
<evidence type="ECO:0000256" key="1">
    <source>
        <dbReference type="ARBA" id="ARBA00004141"/>
    </source>
</evidence>
<feature type="transmembrane region" description="Helical" evidence="5">
    <location>
        <begin position="89"/>
        <end position="105"/>
    </location>
</feature>
<dbReference type="PANTHER" id="PTHR37422">
    <property type="entry name" value="TEICHURONIC ACID BIOSYNTHESIS PROTEIN TUAE"/>
    <property type="match status" value="1"/>
</dbReference>
<dbReference type="EMBL" id="PFAJ01000018">
    <property type="protein sequence ID" value="PIR97417.1"/>
    <property type="molecule type" value="Genomic_DNA"/>
</dbReference>
<name>A0A2H0VE85_9BACT</name>
<organism evidence="7 8">
    <name type="scientific">Candidatus Doudnabacteria bacterium CG10_big_fil_rev_8_21_14_0_10_41_10</name>
    <dbReference type="NCBI Taxonomy" id="1974551"/>
    <lineage>
        <taxon>Bacteria</taxon>
        <taxon>Candidatus Doudnaibacteriota</taxon>
    </lineage>
</organism>
<evidence type="ECO:0000313" key="7">
    <source>
        <dbReference type="EMBL" id="PIR97417.1"/>
    </source>
</evidence>
<evidence type="ECO:0000256" key="4">
    <source>
        <dbReference type="ARBA" id="ARBA00023136"/>
    </source>
</evidence>
<evidence type="ECO:0000256" key="2">
    <source>
        <dbReference type="ARBA" id="ARBA00022692"/>
    </source>
</evidence>
<feature type="transmembrane region" description="Helical" evidence="5">
    <location>
        <begin position="64"/>
        <end position="83"/>
    </location>
</feature>
<reference evidence="8" key="1">
    <citation type="submission" date="2017-09" db="EMBL/GenBank/DDBJ databases">
        <title>Depth-based differentiation of microbial function through sediment-hosted aquifers and enrichment of novel symbionts in the deep terrestrial subsurface.</title>
        <authorList>
            <person name="Probst A.J."/>
            <person name="Ladd B."/>
            <person name="Jarett J.K."/>
            <person name="Geller-Mcgrath D.E."/>
            <person name="Sieber C.M.K."/>
            <person name="Emerson J.B."/>
            <person name="Anantharaman K."/>
            <person name="Thomas B.C."/>
            <person name="Malmstrom R."/>
            <person name="Stieglmeier M."/>
            <person name="Klingl A."/>
            <person name="Woyke T."/>
            <person name="Ryan C.M."/>
            <person name="Banfield J.F."/>
        </authorList>
    </citation>
    <scope>NUCLEOTIDE SEQUENCE [LARGE SCALE GENOMIC DNA]</scope>
</reference>
<keyword evidence="3 5" id="KW-1133">Transmembrane helix</keyword>
<dbReference type="PANTHER" id="PTHR37422:SF23">
    <property type="entry name" value="TEICHURONIC ACID BIOSYNTHESIS PROTEIN TUAE"/>
    <property type="match status" value="1"/>
</dbReference>
<feature type="transmembrane region" description="Helical" evidence="5">
    <location>
        <begin position="34"/>
        <end position="52"/>
    </location>
</feature>
<feature type="transmembrane region" description="Helical" evidence="5">
    <location>
        <begin position="279"/>
        <end position="298"/>
    </location>
</feature>
<comment type="caution">
    <text evidence="7">The sequence shown here is derived from an EMBL/GenBank/DDBJ whole genome shotgun (WGS) entry which is preliminary data.</text>
</comment>
<dbReference type="Proteomes" id="UP000230557">
    <property type="component" value="Unassembled WGS sequence"/>
</dbReference>
<proteinExistence type="predicted"/>
<feature type="transmembrane region" description="Helical" evidence="5">
    <location>
        <begin position="117"/>
        <end position="136"/>
    </location>
</feature>
<feature type="transmembrane region" description="Helical" evidence="5">
    <location>
        <begin position="256"/>
        <end position="273"/>
    </location>
</feature>
<feature type="transmembrane region" description="Helical" evidence="5">
    <location>
        <begin position="470"/>
        <end position="487"/>
    </location>
</feature>
<evidence type="ECO:0000259" key="6">
    <source>
        <dbReference type="Pfam" id="PF04932"/>
    </source>
</evidence>
<dbReference type="AlphaFoldDB" id="A0A2H0VE85"/>
<feature type="transmembrane region" description="Helical" evidence="5">
    <location>
        <begin position="406"/>
        <end position="426"/>
    </location>
</feature>
<evidence type="ECO:0000256" key="3">
    <source>
        <dbReference type="ARBA" id="ARBA00022989"/>
    </source>
</evidence>
<evidence type="ECO:0000256" key="5">
    <source>
        <dbReference type="SAM" id="Phobius"/>
    </source>
</evidence>
<comment type="subcellular location">
    <subcellularLocation>
        <location evidence="1">Membrane</location>
        <topology evidence="1">Multi-pass membrane protein</topology>
    </subcellularLocation>
</comment>
<feature type="transmembrane region" description="Helical" evidence="5">
    <location>
        <begin position="142"/>
        <end position="162"/>
    </location>
</feature>
<sequence>MVAPKNFLFFMISLLYIAGFFIMLGLGFVGTVHFVIGSAIYFAGSLLSLKVLESAELKKLGATTLVLFLTNLVFFSSIELVPLVDVSFAIYWILLGNLVLLAMLNRKLDRRPFRFPYIKWVLIFLFSILLSAIFAAHIKEVIYFFVINLGAIIGFYATIYLFRDSGKSLLTMVKWLVGFGIISSVFAVWQLYSTSFKFGLYPFIAERDQVILELWELVSRVVGTWQHPSYLGIYLAISVPLAVYLMFYASKNKVEAGFWGVGIIFMSATLLLTNTRSSVLAGFFGVALLYIFANFSNWEFLHRLPNVKKIAALGLLAAAGILLYQFVFVSEIYTKPQASRVDTSATVWGRFIRSDSMSTESLVQRSQLYSLSWEKFTESPVLGIGAKNFPYEVEDLFERGTDAHNLVLQTMAEMGIIGLAAILLLYGAILREVYRQLKDTTGLRKKYLEAVLFASIILILFDGIFNNPLYSLRILAIFWLLIAFSFVNSQNIRAQNQD</sequence>
<accession>A0A2H0VE85</accession>
<keyword evidence="4 5" id="KW-0472">Membrane</keyword>
<feature type="transmembrane region" description="Helical" evidence="5">
    <location>
        <begin position="169"/>
        <end position="192"/>
    </location>
</feature>